<keyword evidence="2" id="KW-0378">Hydrolase</keyword>
<dbReference type="RefSeq" id="WP_107493418.1">
    <property type="nucleotide sequence ID" value="NZ_PZKC01000006.1"/>
</dbReference>
<dbReference type="InterPro" id="IPR007431">
    <property type="entry name" value="ACP_PD"/>
</dbReference>
<dbReference type="Pfam" id="PF04336">
    <property type="entry name" value="ACP_PD"/>
    <property type="match status" value="1"/>
</dbReference>
<reference evidence="4 5" key="1">
    <citation type="submission" date="2018-03" db="EMBL/GenBank/DDBJ databases">
        <authorList>
            <person name="Keele B.F."/>
        </authorList>
    </citation>
    <scope>NUCLEOTIDE SEQUENCE [LARGE SCALE GENOMIC DNA]</scope>
    <source>
        <strain evidence="4 5">D20</strain>
    </source>
</reference>
<evidence type="ECO:0000313" key="5">
    <source>
        <dbReference type="Proteomes" id="UP000241193"/>
    </source>
</evidence>
<dbReference type="AlphaFoldDB" id="A0A2T4IFD3"/>
<evidence type="ECO:0000256" key="1">
    <source>
        <dbReference type="ARBA" id="ARBA00022516"/>
    </source>
</evidence>
<reference evidence="4 5" key="2">
    <citation type="submission" date="2018-04" db="EMBL/GenBank/DDBJ databases">
        <title>Thauera lacus sp. nov., isolated from an saline lake in Inner Mongolia, China.</title>
        <authorList>
            <person name="Liang Q.-Y."/>
        </authorList>
    </citation>
    <scope>NUCLEOTIDE SEQUENCE [LARGE SCALE GENOMIC DNA]</scope>
    <source>
        <strain evidence="4 5">D20</strain>
    </source>
</reference>
<keyword evidence="5" id="KW-1185">Reference proteome</keyword>
<sequence length="206" mass="22297">MNYLAHVFLAGPAPADRVGGLIGDFVKGVLDPPPPGLDAALIDGVRLHRSIDSFADRHPAFQRSRARVSAARRRVSGIMVDLFYDHFLARHWTALAGQRGFDASLPASTAALYREVGNWPGALPPSFIEVFARMAAHDWLASYASSAAVALALDRMAHHRLRQPNALAGAGAELLDHYDGFEADFFLFIADAEGHAAALREGRRCA</sequence>
<comment type="caution">
    <text evidence="4">The sequence shown here is derived from an EMBL/GenBank/DDBJ whole genome shotgun (WGS) entry which is preliminary data.</text>
</comment>
<protein>
    <submittedName>
        <fullName evidence="4">DUF479 domain-containing protein</fullName>
    </submittedName>
</protein>
<dbReference type="PANTHER" id="PTHR38764:SF1">
    <property type="entry name" value="ACYL CARRIER PROTEIN PHOSPHODIESTERASE"/>
    <property type="match status" value="1"/>
</dbReference>
<dbReference type="PIRSF" id="PIRSF011489">
    <property type="entry name" value="DUF479"/>
    <property type="match status" value="1"/>
</dbReference>
<dbReference type="Proteomes" id="UP000241193">
    <property type="component" value="Unassembled WGS sequence"/>
</dbReference>
<dbReference type="GO" id="GO:0008770">
    <property type="term" value="F:[acyl-carrier-protein] phosphodiesterase activity"/>
    <property type="evidence" value="ECO:0007669"/>
    <property type="project" value="InterPro"/>
</dbReference>
<accession>A0A2T4IFD3</accession>
<evidence type="ECO:0000256" key="3">
    <source>
        <dbReference type="ARBA" id="ARBA00023098"/>
    </source>
</evidence>
<keyword evidence="3" id="KW-0443">Lipid metabolism</keyword>
<evidence type="ECO:0000256" key="2">
    <source>
        <dbReference type="ARBA" id="ARBA00022801"/>
    </source>
</evidence>
<dbReference type="GO" id="GO:0006633">
    <property type="term" value="P:fatty acid biosynthetic process"/>
    <property type="evidence" value="ECO:0007669"/>
    <property type="project" value="InterPro"/>
</dbReference>
<proteinExistence type="predicted"/>
<name>A0A2T4IFD3_9RHOO</name>
<dbReference type="OrthoDB" id="8442777at2"/>
<dbReference type="EMBL" id="PZKC01000006">
    <property type="protein sequence ID" value="PTD96484.1"/>
    <property type="molecule type" value="Genomic_DNA"/>
</dbReference>
<evidence type="ECO:0000313" key="4">
    <source>
        <dbReference type="EMBL" id="PTD96484.1"/>
    </source>
</evidence>
<keyword evidence="1" id="KW-0444">Lipid biosynthesis</keyword>
<organism evidence="4 5">
    <name type="scientific">Pseudothauera lacus</name>
    <dbReference type="NCBI Taxonomy" id="2136175"/>
    <lineage>
        <taxon>Bacteria</taxon>
        <taxon>Pseudomonadati</taxon>
        <taxon>Pseudomonadota</taxon>
        <taxon>Betaproteobacteria</taxon>
        <taxon>Rhodocyclales</taxon>
        <taxon>Zoogloeaceae</taxon>
        <taxon>Pseudothauera</taxon>
    </lineage>
</organism>
<gene>
    <name evidence="4" type="ORF">C8261_09255</name>
</gene>
<dbReference type="PANTHER" id="PTHR38764">
    <property type="entry name" value="ACYL CARRIER PROTEIN PHOSPHODIESTERASE"/>
    <property type="match status" value="1"/>
</dbReference>